<evidence type="ECO:0000256" key="2">
    <source>
        <dbReference type="ARBA" id="ARBA00022448"/>
    </source>
</evidence>
<evidence type="ECO:0000256" key="7">
    <source>
        <dbReference type="SAM" id="Phobius"/>
    </source>
</evidence>
<feature type="domain" description="Cation/H+ exchanger transmembrane" evidence="8">
    <location>
        <begin position="18"/>
        <end position="394"/>
    </location>
</feature>
<protein>
    <submittedName>
        <fullName evidence="9">Cation/H(+) antiporter</fullName>
    </submittedName>
</protein>
<dbReference type="InterPro" id="IPR006153">
    <property type="entry name" value="Cation/H_exchanger_TM"/>
</dbReference>
<evidence type="ECO:0000256" key="1">
    <source>
        <dbReference type="ARBA" id="ARBA00004141"/>
    </source>
</evidence>
<keyword evidence="3 7" id="KW-0812">Transmembrane</keyword>
<evidence type="ECO:0000259" key="8">
    <source>
        <dbReference type="Pfam" id="PF00999"/>
    </source>
</evidence>
<feature type="non-terminal residue" evidence="9">
    <location>
        <position position="419"/>
    </location>
</feature>
<evidence type="ECO:0000256" key="4">
    <source>
        <dbReference type="ARBA" id="ARBA00022989"/>
    </source>
</evidence>
<evidence type="ECO:0000256" key="6">
    <source>
        <dbReference type="ARBA" id="ARBA00023136"/>
    </source>
</evidence>
<feature type="transmembrane region" description="Helical" evidence="7">
    <location>
        <begin position="165"/>
        <end position="191"/>
    </location>
</feature>
<feature type="transmembrane region" description="Helical" evidence="7">
    <location>
        <begin position="197"/>
        <end position="215"/>
    </location>
</feature>
<evidence type="ECO:0000256" key="3">
    <source>
        <dbReference type="ARBA" id="ARBA00022692"/>
    </source>
</evidence>
<feature type="transmembrane region" description="Helical" evidence="7">
    <location>
        <begin position="6"/>
        <end position="23"/>
    </location>
</feature>
<evidence type="ECO:0000313" key="9">
    <source>
        <dbReference type="EMBL" id="PWR06773.1"/>
    </source>
</evidence>
<dbReference type="GO" id="GO:1902600">
    <property type="term" value="P:proton transmembrane transport"/>
    <property type="evidence" value="ECO:0007669"/>
    <property type="project" value="InterPro"/>
</dbReference>
<organism evidence="9 10">
    <name type="scientific">Micromonospora sicca</name>
    <dbReference type="NCBI Taxonomy" id="2202420"/>
    <lineage>
        <taxon>Bacteria</taxon>
        <taxon>Bacillati</taxon>
        <taxon>Actinomycetota</taxon>
        <taxon>Actinomycetes</taxon>
        <taxon>Micromonosporales</taxon>
        <taxon>Micromonosporaceae</taxon>
        <taxon>Micromonospora</taxon>
    </lineage>
</organism>
<dbReference type="GO" id="GO:0016020">
    <property type="term" value="C:membrane"/>
    <property type="evidence" value="ECO:0007669"/>
    <property type="project" value="UniProtKB-SubCell"/>
</dbReference>
<gene>
    <name evidence="9" type="ORF">DKT69_36150</name>
</gene>
<dbReference type="Pfam" id="PF00999">
    <property type="entry name" value="Na_H_Exchanger"/>
    <property type="match status" value="1"/>
</dbReference>
<name>A0A317D2F3_9ACTN</name>
<evidence type="ECO:0000256" key="5">
    <source>
        <dbReference type="ARBA" id="ARBA00023065"/>
    </source>
</evidence>
<feature type="transmembrane region" description="Helical" evidence="7">
    <location>
        <begin position="132"/>
        <end position="153"/>
    </location>
</feature>
<dbReference type="GO" id="GO:0015297">
    <property type="term" value="F:antiporter activity"/>
    <property type="evidence" value="ECO:0007669"/>
    <property type="project" value="InterPro"/>
</dbReference>
<keyword evidence="6 7" id="KW-0472">Membrane</keyword>
<dbReference type="Proteomes" id="UP000246050">
    <property type="component" value="Unassembled WGS sequence"/>
</dbReference>
<feature type="transmembrane region" description="Helical" evidence="7">
    <location>
        <begin position="66"/>
        <end position="86"/>
    </location>
</feature>
<feature type="transmembrane region" description="Helical" evidence="7">
    <location>
        <begin position="98"/>
        <end position="120"/>
    </location>
</feature>
<keyword evidence="2" id="KW-0813">Transport</keyword>
<dbReference type="EMBL" id="QGKS01000500">
    <property type="protein sequence ID" value="PWR06773.1"/>
    <property type="molecule type" value="Genomic_DNA"/>
</dbReference>
<evidence type="ECO:0000313" key="10">
    <source>
        <dbReference type="Proteomes" id="UP000246050"/>
    </source>
</evidence>
<sequence length="419" mass="43611">MSTTQATRLLLALAIIIVAARLLGALARRLDQPPVIGEVLAGIALGPTLLHGAVSEAVFPTDIRPFLAALANLGIALFMFIVGLELDHALVRGRGRLAGSVSVSSIVLPFGLAALLSLYLIRDHPSRDPLSFALFMGAAMSVTAFPVLARILTDRNMSHTLVGQVALTCAAVDDVLAWSMLAMVVAVAGAAADQARLLLVLPYLAVMFLLVRPLLSRVATAQRRAGRLTSGTLAVVLAGALLSAAATEAVGLHFIFGAFLFGVVMPREGGAALRAELLERVGQVSSVLLLPVFFIVAGLRVDLSAVGPTGLGELALILLVAIGGKFVGAYLAARANGLPARESGALATLMNTRGLTELVILNIGLQLTLLDTRLYSLMVVMAVLTTAMAGPLLRVLYPPVRYAPAAPVPTNLPPIATSR</sequence>
<dbReference type="RefSeq" id="WP_109805846.1">
    <property type="nucleotide sequence ID" value="NZ_QGKS01000500.1"/>
</dbReference>
<reference evidence="9 10" key="1">
    <citation type="submission" date="2018-05" db="EMBL/GenBank/DDBJ databases">
        <title>Micromonosporas from Atacama Desert.</title>
        <authorList>
            <person name="Carro L."/>
            <person name="Golinska P."/>
            <person name="Klenk H.-P."/>
            <person name="Goodfellow M."/>
        </authorList>
    </citation>
    <scope>NUCLEOTIDE SEQUENCE [LARGE SCALE GENOMIC DNA]</scope>
    <source>
        <strain evidence="9 10">4G51</strain>
    </source>
</reference>
<keyword evidence="5" id="KW-0406">Ion transport</keyword>
<feature type="transmembrane region" description="Helical" evidence="7">
    <location>
        <begin position="235"/>
        <end position="261"/>
    </location>
</feature>
<accession>A0A317D2F3</accession>
<feature type="transmembrane region" description="Helical" evidence="7">
    <location>
        <begin position="374"/>
        <end position="393"/>
    </location>
</feature>
<feature type="transmembrane region" description="Helical" evidence="7">
    <location>
        <begin position="311"/>
        <end position="333"/>
    </location>
</feature>
<comment type="subcellular location">
    <subcellularLocation>
        <location evidence="1">Membrane</location>
        <topology evidence="1">Multi-pass membrane protein</topology>
    </subcellularLocation>
</comment>
<dbReference type="PANTHER" id="PTHR32468">
    <property type="entry name" value="CATION/H + ANTIPORTER"/>
    <property type="match status" value="1"/>
</dbReference>
<comment type="caution">
    <text evidence="9">The sequence shown here is derived from an EMBL/GenBank/DDBJ whole genome shotgun (WGS) entry which is preliminary data.</text>
</comment>
<feature type="transmembrane region" description="Helical" evidence="7">
    <location>
        <begin position="281"/>
        <end position="299"/>
    </location>
</feature>
<dbReference type="InterPro" id="IPR038770">
    <property type="entry name" value="Na+/solute_symporter_sf"/>
</dbReference>
<dbReference type="InterPro" id="IPR050794">
    <property type="entry name" value="CPA2_transporter"/>
</dbReference>
<dbReference type="OrthoDB" id="9793589at2"/>
<dbReference type="Gene3D" id="1.20.1530.20">
    <property type="match status" value="1"/>
</dbReference>
<feature type="transmembrane region" description="Helical" evidence="7">
    <location>
        <begin position="35"/>
        <end position="54"/>
    </location>
</feature>
<proteinExistence type="predicted"/>
<keyword evidence="4 7" id="KW-1133">Transmembrane helix</keyword>
<dbReference type="AlphaFoldDB" id="A0A317D2F3"/>
<dbReference type="PANTHER" id="PTHR32468:SF0">
    <property type="entry name" value="K(+)_H(+) ANTIPORTER 1"/>
    <property type="match status" value="1"/>
</dbReference>